<gene>
    <name evidence="2" type="ORF">C7400_103402</name>
    <name evidence="3" type="ORF">SAMN05216550_118155</name>
</gene>
<proteinExistence type="predicted"/>
<name>A0AAQ1GL65_9BURK</name>
<feature type="compositionally biased region" description="Basic and acidic residues" evidence="1">
    <location>
        <begin position="18"/>
        <end position="29"/>
    </location>
</feature>
<sequence length="39" mass="3965">MIIAHHDAPLPGRSAKGHATEHDAEHSAGHEAGAGQGRS</sequence>
<dbReference type="Proteomes" id="UP000183529">
    <property type="component" value="Unassembled WGS sequence"/>
</dbReference>
<accession>A0AAQ1GL65</accession>
<feature type="region of interest" description="Disordered" evidence="1">
    <location>
        <begin position="1"/>
        <end position="39"/>
    </location>
</feature>
<reference evidence="3 4" key="1">
    <citation type="submission" date="2016-10" db="EMBL/GenBank/DDBJ databases">
        <authorList>
            <person name="Varghese N."/>
            <person name="Submissions S."/>
        </authorList>
    </citation>
    <scope>NUCLEOTIDE SEQUENCE [LARGE SCALE GENOMIC DNA]</scope>
    <source>
        <strain evidence="3 4">LMG 22274</strain>
    </source>
</reference>
<protein>
    <submittedName>
        <fullName evidence="3">Uncharacterized protein</fullName>
    </submittedName>
</protein>
<organism evidence="3 4">
    <name type="scientific">Paraburkholderia tropica</name>
    <dbReference type="NCBI Taxonomy" id="92647"/>
    <lineage>
        <taxon>Bacteria</taxon>
        <taxon>Pseudomonadati</taxon>
        <taxon>Pseudomonadota</taxon>
        <taxon>Betaproteobacteria</taxon>
        <taxon>Burkholderiales</taxon>
        <taxon>Burkholderiaceae</taxon>
        <taxon>Paraburkholderia</taxon>
    </lineage>
</organism>
<evidence type="ECO:0000313" key="5">
    <source>
        <dbReference type="Proteomes" id="UP000247515"/>
    </source>
</evidence>
<evidence type="ECO:0000313" key="2">
    <source>
        <dbReference type="EMBL" id="PXX19411.1"/>
    </source>
</evidence>
<comment type="caution">
    <text evidence="3">The sequence shown here is derived from an EMBL/GenBank/DDBJ whole genome shotgun (WGS) entry which is preliminary data.</text>
</comment>
<evidence type="ECO:0000256" key="1">
    <source>
        <dbReference type="SAM" id="MobiDB-lite"/>
    </source>
</evidence>
<evidence type="ECO:0000313" key="4">
    <source>
        <dbReference type="Proteomes" id="UP000183529"/>
    </source>
</evidence>
<keyword evidence="5" id="KW-1185">Reference proteome</keyword>
<dbReference type="EMBL" id="QJJV01000003">
    <property type="protein sequence ID" value="PXX19411.1"/>
    <property type="molecule type" value="Genomic_DNA"/>
</dbReference>
<dbReference type="AlphaFoldDB" id="A0AAQ1GL65"/>
<dbReference type="EMBL" id="FNZM01000018">
    <property type="protein sequence ID" value="SEK10167.1"/>
    <property type="molecule type" value="Genomic_DNA"/>
</dbReference>
<reference evidence="2 5" key="2">
    <citation type="submission" date="2018-05" db="EMBL/GenBank/DDBJ databases">
        <title>Genomic Encyclopedia of Type Strains, Phase IV (KMG-V): Genome sequencing to study the core and pangenomes of soil and plant-associated prokaryotes.</title>
        <authorList>
            <person name="Whitman W."/>
        </authorList>
    </citation>
    <scope>NUCLEOTIDE SEQUENCE [LARGE SCALE GENOMIC DNA]</scope>
    <source>
        <strain evidence="2 5">SIr-6563</strain>
    </source>
</reference>
<dbReference type="Proteomes" id="UP000247515">
    <property type="component" value="Unassembled WGS sequence"/>
</dbReference>
<evidence type="ECO:0000313" key="3">
    <source>
        <dbReference type="EMBL" id="SEK10167.1"/>
    </source>
</evidence>